<keyword evidence="7" id="KW-0677">Repeat</keyword>
<feature type="compositionally biased region" description="Basic residues" evidence="14">
    <location>
        <begin position="1126"/>
        <end position="1138"/>
    </location>
</feature>
<dbReference type="FunFam" id="3.60.40.10:FF:000010">
    <property type="entry name" value="Probable protein phosphatase 2C 39"/>
    <property type="match status" value="1"/>
</dbReference>
<evidence type="ECO:0000256" key="4">
    <source>
        <dbReference type="ARBA" id="ARBA00013081"/>
    </source>
</evidence>
<evidence type="ECO:0000256" key="9">
    <source>
        <dbReference type="ARBA" id="ARBA00022842"/>
    </source>
</evidence>
<dbReference type="CDD" id="cd00143">
    <property type="entry name" value="PP2Cc"/>
    <property type="match status" value="1"/>
</dbReference>
<evidence type="ECO:0000256" key="8">
    <source>
        <dbReference type="ARBA" id="ARBA00022801"/>
    </source>
</evidence>
<evidence type="ECO:0000256" key="10">
    <source>
        <dbReference type="ARBA" id="ARBA00022912"/>
    </source>
</evidence>
<dbReference type="GO" id="GO:0046872">
    <property type="term" value="F:metal ion binding"/>
    <property type="evidence" value="ECO:0007669"/>
    <property type="project" value="UniProtKB-KW"/>
</dbReference>
<dbReference type="PROSITE" id="PS51450">
    <property type="entry name" value="LRR"/>
    <property type="match status" value="2"/>
</dbReference>
<dbReference type="GO" id="GO:0004722">
    <property type="term" value="F:protein serine/threonine phosphatase activity"/>
    <property type="evidence" value="ECO:0007669"/>
    <property type="project" value="UniProtKB-EC"/>
</dbReference>
<comment type="cofactor">
    <cofactor evidence="1">
        <name>Mn(2+)</name>
        <dbReference type="ChEBI" id="CHEBI:29035"/>
    </cofactor>
</comment>
<keyword evidence="5" id="KW-0433">Leucine-rich repeat</keyword>
<dbReference type="GO" id="GO:0005737">
    <property type="term" value="C:cytoplasm"/>
    <property type="evidence" value="ECO:0007669"/>
    <property type="project" value="TreeGrafter"/>
</dbReference>
<sequence length="1138" mass="124546">MDQDSSQKIKTTVKEAEFQAHLAALECSTVVETGCTSSLTNHVEEVLHIVHSFLAQVANPCHKMMLDLITGGISIFPRKKGDDLCLIFQRGHSSNDAGKGKSSLSGVKITYGFSLVKGRANHPMEDYHVAKFIQIRGQELGLFAIFDGHLGDGVPAYLQKHLFTNILKEEDFWNDPGGAIFKAYGKTDKAILSQSPDLGQGGSTAVTAILMNGRRLWIGNIGDSRAVLAKGREVIQLTVDHEPSTERGSIENRGGFVSNMPGDVPRVNGQLAVSRAFGDKSLKSHLSSDPDIRFEDVTSDCDLLILASDGLWKVMSNEEAVDIARKAKDPQAAARLLTAEAVNKASKDDISCIVVQLRAQSWQALGLRQIADKDGSALQRGIGQQESGSNSVEPPTQPHTFPGRLQLPQAAAALGRPPISIRCHLVPINPNPSPKHHCRRSRPPPPPPAPSFVPGLPPLSELSAASYVRIRWSSRWLPQGCHQPLRDSKRITTDIEVSRKMAKLSCFSFLFATKKKSKSFKVAKNFNGNGDLRVNPEEYDDRSIENAVSAVTPGESFANHAKVAVDDKSVPTEASYEGSDEHDEALSMKRDFSDFDLQALAVEKDDVGSKGWDQELINDGLQDKLEKFDVITPEVSIHNGHVSDPGMGQKSMFWGSPMLKRSCSNIETMRVGKLTRSPTKSNSSDEIHNTWDNLGGEATDDIPGSPLSVMTSVSADKVLLNKRSSCQVLPSMSTKLWWKLFLFSHRNCHKPWNSLPQKIAIDDTSENDVGYCSDTLKPNPFSEMKNEADMERPEIRSNADLCPQNQWVAFSAESSLLDRVNAWVHSLEGSPFCPTDNGEAAEEVVVSHATCHEAGETSGTKQSHNVRHAVEKFMQTNNIIQSLCSFSPVAHIAGLGLRVIPAISAFNSLRSVNLSGNSIVHISSGSLPKSLHTLDLSKNKIALIEGLRELTRLRVLNLSYNRISRIGHGLSNCTLIKEMYVAGNRISYVEGLHRLLKLTVLDLSFNKIITAKALGQLVANYKSLLALNLVGNPIQSNSSEEKLRKVISSFLPQLVYLNKQPMKPQRGREVATDSVAKAALGNNGWSSRRKLTRRSSQLPISSARSRIGEGSSHQGVGSDGGEQKRSRQRSKPSSSKRK</sequence>
<feature type="region of interest" description="Disordered" evidence="14">
    <location>
        <begin position="432"/>
        <end position="454"/>
    </location>
</feature>
<evidence type="ECO:0000256" key="12">
    <source>
        <dbReference type="ARBA" id="ARBA00047761"/>
    </source>
</evidence>
<evidence type="ECO:0000256" key="14">
    <source>
        <dbReference type="SAM" id="MobiDB-lite"/>
    </source>
</evidence>
<dbReference type="PANTHER" id="PTHR15454">
    <property type="entry name" value="NISCHARIN RELATED"/>
    <property type="match status" value="1"/>
</dbReference>
<comment type="catalytic activity">
    <reaction evidence="13">
        <text>O-phospho-L-threonyl-[protein] + H2O = L-threonyl-[protein] + phosphate</text>
        <dbReference type="Rhea" id="RHEA:47004"/>
        <dbReference type="Rhea" id="RHEA-COMP:11060"/>
        <dbReference type="Rhea" id="RHEA-COMP:11605"/>
        <dbReference type="ChEBI" id="CHEBI:15377"/>
        <dbReference type="ChEBI" id="CHEBI:30013"/>
        <dbReference type="ChEBI" id="CHEBI:43474"/>
        <dbReference type="ChEBI" id="CHEBI:61977"/>
        <dbReference type="EC" id="3.1.3.16"/>
    </reaction>
</comment>
<feature type="compositionally biased region" description="Polar residues" evidence="14">
    <location>
        <begin position="382"/>
        <end position="394"/>
    </location>
</feature>
<dbReference type="SMART" id="SM00331">
    <property type="entry name" value="PP2C_SIG"/>
    <property type="match status" value="1"/>
</dbReference>
<comment type="caution">
    <text evidence="16">The sequence shown here is derived from an EMBL/GenBank/DDBJ whole genome shotgun (WGS) entry which is preliminary data.</text>
</comment>
<feature type="compositionally biased region" description="Pro residues" evidence="14">
    <location>
        <begin position="443"/>
        <end position="454"/>
    </location>
</feature>
<keyword evidence="6" id="KW-0479">Metal-binding</keyword>
<name>A0AAV8QNK7_ENSVE</name>
<dbReference type="PROSITE" id="PS51746">
    <property type="entry name" value="PPM_2"/>
    <property type="match status" value="1"/>
</dbReference>
<dbReference type="InterPro" id="IPR036457">
    <property type="entry name" value="PPM-type-like_dom_sf"/>
</dbReference>
<dbReference type="PANTHER" id="PTHR15454:SF37">
    <property type="entry name" value="OUTER ARM DYNEIN LIGHT CHAIN 1 PROTEIN"/>
    <property type="match status" value="1"/>
</dbReference>
<dbReference type="Pfam" id="PF13516">
    <property type="entry name" value="LRR_6"/>
    <property type="match status" value="1"/>
</dbReference>
<dbReference type="SUPFAM" id="SSF52075">
    <property type="entry name" value="Outer arm dynein light chain 1"/>
    <property type="match status" value="1"/>
</dbReference>
<dbReference type="Proteomes" id="UP001222027">
    <property type="component" value="Unassembled WGS sequence"/>
</dbReference>
<reference evidence="16 17" key="1">
    <citation type="submission" date="2022-12" db="EMBL/GenBank/DDBJ databases">
        <title>Chromosome-scale assembly of the Ensete ventricosum genome.</title>
        <authorList>
            <person name="Dussert Y."/>
            <person name="Stocks J."/>
            <person name="Wendawek A."/>
            <person name="Woldeyes F."/>
            <person name="Nichols R.A."/>
            <person name="Borrell J.S."/>
        </authorList>
    </citation>
    <scope>NUCLEOTIDE SEQUENCE [LARGE SCALE GENOMIC DNA]</scope>
    <source>
        <strain evidence="17">cv. Maze</strain>
        <tissue evidence="16">Seeds</tissue>
    </source>
</reference>
<keyword evidence="17" id="KW-1185">Reference proteome</keyword>
<evidence type="ECO:0000256" key="5">
    <source>
        <dbReference type="ARBA" id="ARBA00022614"/>
    </source>
</evidence>
<dbReference type="InterPro" id="IPR001611">
    <property type="entry name" value="Leu-rich_rpt"/>
</dbReference>
<dbReference type="InterPro" id="IPR003591">
    <property type="entry name" value="Leu-rich_rpt_typical-subtyp"/>
</dbReference>
<dbReference type="InterPro" id="IPR032675">
    <property type="entry name" value="LRR_dom_sf"/>
</dbReference>
<dbReference type="SMART" id="SM00332">
    <property type="entry name" value="PP2Cc"/>
    <property type="match status" value="1"/>
</dbReference>
<gene>
    <name evidence="16" type="ORF">OPV22_019911</name>
</gene>
<evidence type="ECO:0000313" key="16">
    <source>
        <dbReference type="EMBL" id="KAJ8476184.1"/>
    </source>
</evidence>
<evidence type="ECO:0000256" key="2">
    <source>
        <dbReference type="ARBA" id="ARBA00001946"/>
    </source>
</evidence>
<feature type="region of interest" description="Disordered" evidence="14">
    <location>
        <begin position="376"/>
        <end position="403"/>
    </location>
</feature>
<evidence type="ECO:0000259" key="15">
    <source>
        <dbReference type="PROSITE" id="PS51746"/>
    </source>
</evidence>
<protein>
    <recommendedName>
        <fullName evidence="4">protein-serine/threonine phosphatase</fullName>
        <ecNumber evidence="4">3.1.3.16</ecNumber>
    </recommendedName>
</protein>
<dbReference type="SUPFAM" id="SSF81606">
    <property type="entry name" value="PP2C-like"/>
    <property type="match status" value="1"/>
</dbReference>
<feature type="region of interest" description="Disordered" evidence="14">
    <location>
        <begin position="1086"/>
        <end position="1138"/>
    </location>
</feature>
<evidence type="ECO:0000313" key="17">
    <source>
        <dbReference type="Proteomes" id="UP001222027"/>
    </source>
</evidence>
<evidence type="ECO:0000256" key="3">
    <source>
        <dbReference type="ARBA" id="ARBA00006702"/>
    </source>
</evidence>
<feature type="domain" description="PPM-type phosphatase" evidence="15">
    <location>
        <begin position="110"/>
        <end position="357"/>
    </location>
</feature>
<organism evidence="16 17">
    <name type="scientific">Ensete ventricosum</name>
    <name type="common">Abyssinian banana</name>
    <name type="synonym">Musa ensete</name>
    <dbReference type="NCBI Taxonomy" id="4639"/>
    <lineage>
        <taxon>Eukaryota</taxon>
        <taxon>Viridiplantae</taxon>
        <taxon>Streptophyta</taxon>
        <taxon>Embryophyta</taxon>
        <taxon>Tracheophyta</taxon>
        <taxon>Spermatophyta</taxon>
        <taxon>Magnoliopsida</taxon>
        <taxon>Liliopsida</taxon>
        <taxon>Zingiberales</taxon>
        <taxon>Musaceae</taxon>
        <taxon>Ensete</taxon>
    </lineage>
</organism>
<dbReference type="Pfam" id="PF00481">
    <property type="entry name" value="PP2C"/>
    <property type="match status" value="1"/>
</dbReference>
<dbReference type="Gene3D" id="3.60.40.10">
    <property type="entry name" value="PPM-type phosphatase domain"/>
    <property type="match status" value="1"/>
</dbReference>
<dbReference type="SMART" id="SM00365">
    <property type="entry name" value="LRR_SD22"/>
    <property type="match status" value="4"/>
</dbReference>
<comment type="cofactor">
    <cofactor evidence="2">
        <name>Mg(2+)</name>
        <dbReference type="ChEBI" id="CHEBI:18420"/>
    </cofactor>
</comment>
<evidence type="ECO:0000256" key="7">
    <source>
        <dbReference type="ARBA" id="ARBA00022737"/>
    </source>
</evidence>
<comment type="similarity">
    <text evidence="3">Belongs to the PP2C family.</text>
</comment>
<dbReference type="InterPro" id="IPR001932">
    <property type="entry name" value="PPM-type_phosphatase-like_dom"/>
</dbReference>
<keyword evidence="9" id="KW-0460">Magnesium</keyword>
<dbReference type="SMART" id="SM00369">
    <property type="entry name" value="LRR_TYP"/>
    <property type="match status" value="3"/>
</dbReference>
<evidence type="ECO:0000256" key="1">
    <source>
        <dbReference type="ARBA" id="ARBA00001936"/>
    </source>
</evidence>
<feature type="compositionally biased region" description="Polar residues" evidence="14">
    <location>
        <begin position="1094"/>
        <end position="1104"/>
    </location>
</feature>
<dbReference type="EC" id="3.1.3.16" evidence="4"/>
<accession>A0AAV8QNK7</accession>
<proteinExistence type="inferred from homology"/>
<dbReference type="EMBL" id="JAQQAF010000006">
    <property type="protein sequence ID" value="KAJ8476184.1"/>
    <property type="molecule type" value="Genomic_DNA"/>
</dbReference>
<evidence type="ECO:0000256" key="6">
    <source>
        <dbReference type="ARBA" id="ARBA00022723"/>
    </source>
</evidence>
<comment type="catalytic activity">
    <reaction evidence="12">
        <text>O-phospho-L-seryl-[protein] + H2O = L-seryl-[protein] + phosphate</text>
        <dbReference type="Rhea" id="RHEA:20629"/>
        <dbReference type="Rhea" id="RHEA-COMP:9863"/>
        <dbReference type="Rhea" id="RHEA-COMP:11604"/>
        <dbReference type="ChEBI" id="CHEBI:15377"/>
        <dbReference type="ChEBI" id="CHEBI:29999"/>
        <dbReference type="ChEBI" id="CHEBI:43474"/>
        <dbReference type="ChEBI" id="CHEBI:83421"/>
        <dbReference type="EC" id="3.1.3.16"/>
    </reaction>
</comment>
<evidence type="ECO:0000256" key="11">
    <source>
        <dbReference type="ARBA" id="ARBA00023211"/>
    </source>
</evidence>
<evidence type="ECO:0000256" key="13">
    <source>
        <dbReference type="ARBA" id="ARBA00048336"/>
    </source>
</evidence>
<keyword evidence="11" id="KW-0464">Manganese</keyword>
<dbReference type="Gene3D" id="3.80.10.10">
    <property type="entry name" value="Ribonuclease Inhibitor"/>
    <property type="match status" value="2"/>
</dbReference>
<keyword evidence="10" id="KW-0904">Protein phosphatase</keyword>
<dbReference type="Pfam" id="PF13855">
    <property type="entry name" value="LRR_8"/>
    <property type="match status" value="1"/>
</dbReference>
<keyword evidence="8" id="KW-0378">Hydrolase</keyword>
<dbReference type="AlphaFoldDB" id="A0AAV8QNK7"/>
<dbReference type="FunFam" id="3.80.10.10:FF:000320">
    <property type="entry name" value="Protein phosphatase 1 regulatory subunit pprA"/>
    <property type="match status" value="1"/>
</dbReference>